<reference evidence="3" key="1">
    <citation type="submission" date="2016-11" db="EMBL/GenBank/DDBJ databases">
        <authorList>
            <person name="Varghese N."/>
            <person name="Submissions S."/>
        </authorList>
    </citation>
    <scope>NUCLEOTIDE SEQUENCE [LARGE SCALE GENOMIC DNA]</scope>
    <source>
        <strain evidence="3">DSM 16057</strain>
    </source>
</reference>
<feature type="region of interest" description="Disordered" evidence="1">
    <location>
        <begin position="122"/>
        <end position="177"/>
    </location>
</feature>
<dbReference type="RefSeq" id="WP_072868412.1">
    <property type="nucleotide sequence ID" value="NZ_FQZM01000016.1"/>
</dbReference>
<accession>A0A1M6FF27</accession>
<dbReference type="AlphaFoldDB" id="A0A1M6FF27"/>
<feature type="compositionally biased region" description="Basic and acidic residues" evidence="1">
    <location>
        <begin position="164"/>
        <end position="177"/>
    </location>
</feature>
<dbReference type="OrthoDB" id="2112912at2"/>
<evidence type="ECO:0000313" key="2">
    <source>
        <dbReference type="EMBL" id="SHI96301.1"/>
    </source>
</evidence>
<evidence type="ECO:0000256" key="1">
    <source>
        <dbReference type="SAM" id="MobiDB-lite"/>
    </source>
</evidence>
<proteinExistence type="predicted"/>
<evidence type="ECO:0000313" key="3">
    <source>
        <dbReference type="Proteomes" id="UP000184529"/>
    </source>
</evidence>
<gene>
    <name evidence="2" type="ORF">SAMN02745219_01444</name>
</gene>
<dbReference type="EMBL" id="FQZM01000016">
    <property type="protein sequence ID" value="SHI96301.1"/>
    <property type="molecule type" value="Genomic_DNA"/>
</dbReference>
<keyword evidence="3" id="KW-1185">Reference proteome</keyword>
<dbReference type="Proteomes" id="UP000184529">
    <property type="component" value="Unassembled WGS sequence"/>
</dbReference>
<organism evidence="2 3">
    <name type="scientific">Desulfofundulus thermosubterraneus DSM 16057</name>
    <dbReference type="NCBI Taxonomy" id="1121432"/>
    <lineage>
        <taxon>Bacteria</taxon>
        <taxon>Bacillati</taxon>
        <taxon>Bacillota</taxon>
        <taxon>Clostridia</taxon>
        <taxon>Eubacteriales</taxon>
        <taxon>Peptococcaceae</taxon>
        <taxon>Desulfofundulus</taxon>
    </lineage>
</organism>
<sequence length="196" mass="21776">MALDKERLLELAYQLVREPGWPGGDQKPGGSAIGTVAEIFREFSRRPAKEDRLRQALSIIEKLPECPLARHSMRDQYRGIVQALGVHNGQVKHPVLKDLSFEELAYVIGWVARLHRAFAGPVTDLPEGVTPERDPWKDVPAGRQSRPETGSTGKSGKVSGRTSSGERNRRSDADDIDPRLAVLKNWTGFKDTKNEG</sequence>
<dbReference type="STRING" id="1121432.SAMN02745219_01444"/>
<feature type="compositionally biased region" description="Low complexity" evidence="1">
    <location>
        <begin position="149"/>
        <end position="163"/>
    </location>
</feature>
<name>A0A1M6FF27_9FIRM</name>
<protein>
    <submittedName>
        <fullName evidence="2">Uncharacterized protein</fullName>
    </submittedName>
</protein>